<accession>A0A0W8F460</accession>
<keyword evidence="1" id="KW-0472">Membrane</keyword>
<name>A0A0W8F460_9ZZZZ</name>
<dbReference type="AlphaFoldDB" id="A0A0W8F460"/>
<proteinExistence type="predicted"/>
<dbReference type="Gene3D" id="2.60.40.10">
    <property type="entry name" value="Immunoglobulins"/>
    <property type="match status" value="1"/>
</dbReference>
<gene>
    <name evidence="2" type="ORF">ASZ90_014669</name>
</gene>
<keyword evidence="1" id="KW-1133">Transmembrane helix</keyword>
<reference evidence="2" key="1">
    <citation type="journal article" date="2015" name="Proc. Natl. Acad. Sci. U.S.A.">
        <title>Networks of energetic and metabolic interactions define dynamics in microbial communities.</title>
        <authorList>
            <person name="Embree M."/>
            <person name="Liu J.K."/>
            <person name="Al-Bassam M.M."/>
            <person name="Zengler K."/>
        </authorList>
    </citation>
    <scope>NUCLEOTIDE SEQUENCE</scope>
</reference>
<protein>
    <recommendedName>
        <fullName evidence="3">S-layer domain</fullName>
    </recommendedName>
</protein>
<evidence type="ECO:0000256" key="1">
    <source>
        <dbReference type="SAM" id="Phobius"/>
    </source>
</evidence>
<sequence length="381" mass="40939">MRPAFFGLFCLLLICLVLAPAGAVQDAGNAAAAQVTVSQVSVDPGVFFEGDTGVITVEVINTGAQSVAIRRATMYDTDISVISSSYETTTTLGAGNRMTFSFTVRADVPPGLYYPSFSLDFRDAGYLRYPVQLRVENNPLEVSILDKPDVYGSGRRDRIDIMVGNPRANPVSSVIIHFKGEALDPTPSSYFIGTLDPGQARKLSFNITPGKETILDIVAEYKNGINARSATVSLPVRFGESKRQADLILSNIVIVHKDGSYSLTGDVTNVGLEVANSVVLSTGAGAEPVNPYREYVVGSLQPDDFSSFEITFLAEDSSPIEVLVKYRDMDGNPFSRSTPVTMPQKSTGREDASGIAAPVIAVILLSSALIGGAIWYSWKKR</sequence>
<organism evidence="2">
    <name type="scientific">hydrocarbon metagenome</name>
    <dbReference type="NCBI Taxonomy" id="938273"/>
    <lineage>
        <taxon>unclassified sequences</taxon>
        <taxon>metagenomes</taxon>
        <taxon>ecological metagenomes</taxon>
    </lineage>
</organism>
<keyword evidence="1" id="KW-0812">Transmembrane</keyword>
<dbReference type="PANTHER" id="PTHR35902">
    <property type="entry name" value="S-LAYER DOMAIN-LIKE PROTEIN-RELATED"/>
    <property type="match status" value="1"/>
</dbReference>
<evidence type="ECO:0000313" key="2">
    <source>
        <dbReference type="EMBL" id="KUG15675.1"/>
    </source>
</evidence>
<comment type="caution">
    <text evidence="2">The sequence shown here is derived from an EMBL/GenBank/DDBJ whole genome shotgun (WGS) entry which is preliminary data.</text>
</comment>
<feature type="transmembrane region" description="Helical" evidence="1">
    <location>
        <begin position="355"/>
        <end position="378"/>
    </location>
</feature>
<evidence type="ECO:0008006" key="3">
    <source>
        <dbReference type="Google" id="ProtNLM"/>
    </source>
</evidence>
<dbReference type="InterPro" id="IPR013783">
    <property type="entry name" value="Ig-like_fold"/>
</dbReference>
<dbReference type="EMBL" id="LNQE01001540">
    <property type="protein sequence ID" value="KUG15675.1"/>
    <property type="molecule type" value="Genomic_DNA"/>
</dbReference>
<dbReference type="PANTHER" id="PTHR35902:SF6">
    <property type="entry name" value="CONSERVED WITHIN P. AEROPHILUM"/>
    <property type="match status" value="1"/>
</dbReference>